<evidence type="ECO:0000256" key="9">
    <source>
        <dbReference type="ARBA" id="ARBA00029908"/>
    </source>
</evidence>
<organism evidence="13 14">
    <name type="scientific">Aeromicrobium chenweiae</name>
    <dbReference type="NCBI Taxonomy" id="2079793"/>
    <lineage>
        <taxon>Bacteria</taxon>
        <taxon>Bacillati</taxon>
        <taxon>Actinomycetota</taxon>
        <taxon>Actinomycetes</taxon>
        <taxon>Propionibacteriales</taxon>
        <taxon>Nocardioidaceae</taxon>
        <taxon>Aeromicrobium</taxon>
    </lineage>
</organism>
<evidence type="ECO:0000313" key="13">
    <source>
        <dbReference type="EMBL" id="AWB91706.1"/>
    </source>
</evidence>
<keyword evidence="8" id="KW-0418">Kinase</keyword>
<reference evidence="14" key="1">
    <citation type="submission" date="2018-01" db="EMBL/GenBank/DDBJ databases">
        <authorList>
            <person name="Li J."/>
        </authorList>
    </citation>
    <scope>NUCLEOTIDE SEQUENCE [LARGE SCALE GENOMIC DNA]</scope>
    <source>
        <strain evidence="14">592</strain>
    </source>
</reference>
<evidence type="ECO:0000313" key="14">
    <source>
        <dbReference type="Proteomes" id="UP000244384"/>
    </source>
</evidence>
<dbReference type="GO" id="GO:0009401">
    <property type="term" value="P:phosphoenolpyruvate-dependent sugar phosphotransferase system"/>
    <property type="evidence" value="ECO:0007669"/>
    <property type="project" value="UniProtKB-KW"/>
</dbReference>
<proteinExistence type="predicted"/>
<dbReference type="PANTHER" id="PTHR30181">
    <property type="entry name" value="MANNITOL PERMEASE IIC COMPONENT"/>
    <property type="match status" value="1"/>
</dbReference>
<dbReference type="RefSeq" id="WP_108577352.1">
    <property type="nucleotide sequence ID" value="NZ_CP026952.1"/>
</dbReference>
<dbReference type="GO" id="GO:0005886">
    <property type="term" value="C:plasma membrane"/>
    <property type="evidence" value="ECO:0007669"/>
    <property type="project" value="TreeGrafter"/>
</dbReference>
<dbReference type="Proteomes" id="UP000244384">
    <property type="component" value="Chromosome"/>
</dbReference>
<keyword evidence="14" id="KW-1185">Reference proteome</keyword>
<dbReference type="KEGG" id="aez:C3E78_05490"/>
<name>A0A2S0WK42_9ACTN</name>
<evidence type="ECO:0000256" key="10">
    <source>
        <dbReference type="ARBA" id="ARBA00030956"/>
    </source>
</evidence>
<evidence type="ECO:0000256" key="6">
    <source>
        <dbReference type="ARBA" id="ARBA00022679"/>
    </source>
</evidence>
<dbReference type="GO" id="GO:0090563">
    <property type="term" value="F:protein-phosphocysteine-sugar phosphotransferase activity"/>
    <property type="evidence" value="ECO:0007669"/>
    <property type="project" value="TreeGrafter"/>
</dbReference>
<evidence type="ECO:0000256" key="3">
    <source>
        <dbReference type="ARBA" id="ARBA00022448"/>
    </source>
</evidence>
<accession>A0A5F2ESD9</accession>
<dbReference type="EMBL" id="CP026952">
    <property type="protein sequence ID" value="AWB91706.1"/>
    <property type="molecule type" value="Genomic_DNA"/>
</dbReference>
<evidence type="ECO:0000256" key="8">
    <source>
        <dbReference type="ARBA" id="ARBA00022777"/>
    </source>
</evidence>
<keyword evidence="5 13" id="KW-0762">Sugar transport</keyword>
<dbReference type="PANTHER" id="PTHR30181:SF2">
    <property type="entry name" value="PTS SYSTEM MANNITOL-SPECIFIC EIICBA COMPONENT"/>
    <property type="match status" value="1"/>
</dbReference>
<dbReference type="Gene3D" id="3.40.930.10">
    <property type="entry name" value="Mannitol-specific EII, Chain A"/>
    <property type="match status" value="1"/>
</dbReference>
<keyword evidence="4" id="KW-0597">Phosphoprotein</keyword>
<evidence type="ECO:0000259" key="12">
    <source>
        <dbReference type="PROSITE" id="PS51094"/>
    </source>
</evidence>
<evidence type="ECO:0000256" key="7">
    <source>
        <dbReference type="ARBA" id="ARBA00022683"/>
    </source>
</evidence>
<gene>
    <name evidence="13" type="ORF">C3E78_05490</name>
</gene>
<dbReference type="CDD" id="cd00211">
    <property type="entry name" value="PTS_IIA_fru"/>
    <property type="match status" value="1"/>
</dbReference>
<dbReference type="InterPro" id="IPR002178">
    <property type="entry name" value="PTS_EIIA_type-2_dom"/>
</dbReference>
<dbReference type="PROSITE" id="PS51094">
    <property type="entry name" value="PTS_EIIA_TYPE_2"/>
    <property type="match status" value="1"/>
</dbReference>
<evidence type="ECO:0000256" key="1">
    <source>
        <dbReference type="ARBA" id="ARBA00002434"/>
    </source>
</evidence>
<dbReference type="GO" id="GO:0016301">
    <property type="term" value="F:kinase activity"/>
    <property type="evidence" value="ECO:0007669"/>
    <property type="project" value="UniProtKB-KW"/>
</dbReference>
<dbReference type="InterPro" id="IPR050893">
    <property type="entry name" value="Sugar_PTS"/>
</dbReference>
<dbReference type="SUPFAM" id="SSF55804">
    <property type="entry name" value="Phoshotransferase/anion transport protein"/>
    <property type="match status" value="1"/>
</dbReference>
<evidence type="ECO:0000256" key="11">
    <source>
        <dbReference type="ARBA" id="ARBA00030962"/>
    </source>
</evidence>
<dbReference type="Pfam" id="PF00359">
    <property type="entry name" value="PTS_EIIA_2"/>
    <property type="match status" value="1"/>
</dbReference>
<evidence type="ECO:0000256" key="5">
    <source>
        <dbReference type="ARBA" id="ARBA00022597"/>
    </source>
</evidence>
<sequence length="147" mass="15309">MADLLSADAIRLDASASSAEDAIRATGGLLVDVGAVGATYVDAMLSREQSVSTYMGEGFAIPHGTVESKDTVKRDALSFLRFPDGVDWNGNDVRVAIGIAAVGDNHVGILSRLATILVDPDQAKQLREASDVASVLALLQPPEGEDS</sequence>
<dbReference type="AlphaFoldDB" id="A0A2S0WK42"/>
<accession>A0A2S0WK42</accession>
<dbReference type="OrthoDB" id="9814222at2"/>
<evidence type="ECO:0000256" key="4">
    <source>
        <dbReference type="ARBA" id="ARBA00022553"/>
    </source>
</evidence>
<keyword evidence="7" id="KW-0598">Phosphotransferase system</keyword>
<feature type="domain" description="PTS EIIA type-2" evidence="12">
    <location>
        <begin position="3"/>
        <end position="142"/>
    </location>
</feature>
<evidence type="ECO:0000256" key="2">
    <source>
        <dbReference type="ARBA" id="ARBA00014783"/>
    </source>
</evidence>
<dbReference type="InterPro" id="IPR016152">
    <property type="entry name" value="PTrfase/Anion_transptr"/>
</dbReference>
<protein>
    <recommendedName>
        <fullName evidence="2">Mannitol-specific phosphotransferase enzyme IIA component</fullName>
    </recommendedName>
    <alternativeName>
        <fullName evidence="10">EIIA</fullName>
    </alternativeName>
    <alternativeName>
        <fullName evidence="11">EIII</fullName>
    </alternativeName>
    <alternativeName>
        <fullName evidence="9">PTS system mannitol-specific EIIA component</fullName>
    </alternativeName>
</protein>
<keyword evidence="6" id="KW-0808">Transferase</keyword>
<comment type="function">
    <text evidence="1">The phosphoenolpyruvate-dependent sugar phosphotransferase system (sugar PTS), a major carbohydrate active transport system, catalyzes the phosphorylation of incoming sugar substrates concomitantly with their translocation across the cell membrane. The enzyme II CmtAB PTS system is involved in D-mannitol transport.</text>
</comment>
<keyword evidence="3" id="KW-0813">Transport</keyword>